<sequence>MVAAIGPAERARTGGAGAPLAPDRDWERIVSSRDDRAASLELEGARAHATVAGEAPLQEEKFGLAGINGFVPDDDPTIEEDSGPVDDSVADTPRDELEKGSVAAGSIATHMDSPHSDMATQSTQGCPPLAALRDLDADTWPVTSKATQEPPTVPLHAKENLLSPASSASAVSLSSTSPSGPDGEARANWPLTPREAPLSAPSPPPLTQMLQDCLCGRLPSAQLAQLARLIERGAVRGSAQRSAPLARRAAPARLGPDPSGQPPSLPGRCHTASGLRAAMRPLEGAEAAEQPALVYFGVIDFLQAGAGAWAVVTCFVGVGAW</sequence>
<proteinExistence type="predicted"/>
<gene>
    <name evidence="2" type="ORF">QBZ16_001207</name>
</gene>
<feature type="region of interest" description="Disordered" evidence="1">
    <location>
        <begin position="240"/>
        <end position="267"/>
    </location>
</feature>
<feature type="region of interest" description="Disordered" evidence="1">
    <location>
        <begin position="1"/>
        <end position="26"/>
    </location>
</feature>
<feature type="region of interest" description="Disordered" evidence="1">
    <location>
        <begin position="164"/>
        <end position="203"/>
    </location>
</feature>
<feature type="compositionally biased region" description="Low complexity" evidence="1">
    <location>
        <begin position="240"/>
        <end position="254"/>
    </location>
</feature>
<evidence type="ECO:0000313" key="3">
    <source>
        <dbReference type="Proteomes" id="UP001255856"/>
    </source>
</evidence>
<feature type="region of interest" description="Disordered" evidence="1">
    <location>
        <begin position="66"/>
        <end position="99"/>
    </location>
</feature>
<evidence type="ECO:0000313" key="2">
    <source>
        <dbReference type="EMBL" id="KAK2076275.1"/>
    </source>
</evidence>
<accession>A0AAD9MJB2</accession>
<evidence type="ECO:0000256" key="1">
    <source>
        <dbReference type="SAM" id="MobiDB-lite"/>
    </source>
</evidence>
<comment type="caution">
    <text evidence="2">The sequence shown here is derived from an EMBL/GenBank/DDBJ whole genome shotgun (WGS) entry which is preliminary data.</text>
</comment>
<dbReference type="EMBL" id="JASFZW010000011">
    <property type="protein sequence ID" value="KAK2076275.1"/>
    <property type="molecule type" value="Genomic_DNA"/>
</dbReference>
<feature type="compositionally biased region" description="Low complexity" evidence="1">
    <location>
        <begin position="164"/>
        <end position="181"/>
    </location>
</feature>
<reference evidence="2" key="1">
    <citation type="submission" date="2021-01" db="EMBL/GenBank/DDBJ databases">
        <authorList>
            <person name="Eckstrom K.M.E."/>
        </authorList>
    </citation>
    <scope>NUCLEOTIDE SEQUENCE</scope>
    <source>
        <strain evidence="2">UVCC 0001</strain>
    </source>
</reference>
<dbReference type="AlphaFoldDB" id="A0AAD9MJB2"/>
<dbReference type="Proteomes" id="UP001255856">
    <property type="component" value="Unassembled WGS sequence"/>
</dbReference>
<name>A0AAD9MJB2_PROWI</name>
<protein>
    <submittedName>
        <fullName evidence="2">Uncharacterized protein</fullName>
    </submittedName>
</protein>
<keyword evidence="3" id="KW-1185">Reference proteome</keyword>
<organism evidence="2 3">
    <name type="scientific">Prototheca wickerhamii</name>
    <dbReference type="NCBI Taxonomy" id="3111"/>
    <lineage>
        <taxon>Eukaryota</taxon>
        <taxon>Viridiplantae</taxon>
        <taxon>Chlorophyta</taxon>
        <taxon>core chlorophytes</taxon>
        <taxon>Trebouxiophyceae</taxon>
        <taxon>Chlorellales</taxon>
        <taxon>Chlorellaceae</taxon>
        <taxon>Prototheca</taxon>
    </lineage>
</organism>
<feature type="compositionally biased region" description="Acidic residues" evidence="1">
    <location>
        <begin position="72"/>
        <end position="84"/>
    </location>
</feature>